<dbReference type="InterPro" id="IPR045748">
    <property type="entry name" value="DcaP"/>
</dbReference>
<dbReference type="EMBL" id="PGOZ01000004">
    <property type="protein sequence ID" value="PJI33128.1"/>
    <property type="molecule type" value="Genomic_DNA"/>
</dbReference>
<accession>A0A2H9UN34</accession>
<organism evidence="3 4">
    <name type="scientific">Acinetobacter pseudolwoffii</name>
    <dbReference type="NCBI Taxonomy" id="2053287"/>
    <lineage>
        <taxon>Bacteria</taxon>
        <taxon>Pseudomonadati</taxon>
        <taxon>Pseudomonadota</taxon>
        <taxon>Gammaproteobacteria</taxon>
        <taxon>Moraxellales</taxon>
        <taxon>Moraxellaceae</taxon>
        <taxon>Acinetobacter</taxon>
    </lineage>
</organism>
<dbReference type="AlphaFoldDB" id="A0A2H9UN34"/>
<keyword evidence="2" id="KW-0732">Signal</keyword>
<feature type="coiled-coil region" evidence="1">
    <location>
        <begin position="22"/>
        <end position="49"/>
    </location>
</feature>
<dbReference type="SUPFAM" id="SSF56935">
    <property type="entry name" value="Porins"/>
    <property type="match status" value="1"/>
</dbReference>
<keyword evidence="1" id="KW-0175">Coiled coil</keyword>
<reference evidence="3 4" key="1">
    <citation type="submission" date="2017-11" db="EMBL/GenBank/DDBJ databases">
        <authorList>
            <person name="Han C.G."/>
        </authorList>
    </citation>
    <scope>NUCLEOTIDE SEQUENCE [LARGE SCALE GENOMIC DNA]</scope>
    <source>
        <strain evidence="3 4">ANC 5347</strain>
    </source>
</reference>
<dbReference type="Pfam" id="PF19577">
    <property type="entry name" value="DcaP"/>
    <property type="match status" value="1"/>
</dbReference>
<sequence>MKFKLKTIVLSIACVASSSAFANTMENRIAALETELNQLKELRAADAKAAEAKNAQIATQFTKQPSITLSDTNLKFYGIVRMDGAVDFKDTASNQFVQNQTPDVNKSPAGNRSAVTLTATRLGMDISKVVKDTDVKAKIEMDFWDGAEGNGKLRIRHAYVDFNNWLLGQTSSGMANIETNTESVDYTLFMGYSWTRTPQVRYNFNLAPQHNLKIAAEYVDSRSSELPALTAKYVFNQSNVTAVAQGFVHEKRATVTVNGDEKDLDKLAWGVGAGLKFKPTDQSSIQGHFYHVEGDEKFVSYTAQNAGVLNGYPSKGDFSVNANQNDLDQNKVNTYVLGYSHKLSDQWRTNLVASLLDFDDSTAYAKNNTAANKRVSDLAANLFYTPVPSVDIGLEYHQGKREQFDGKEFDVSRLNFVTAYKF</sequence>
<feature type="signal peptide" evidence="2">
    <location>
        <begin position="1"/>
        <end position="22"/>
    </location>
</feature>
<evidence type="ECO:0000256" key="2">
    <source>
        <dbReference type="SAM" id="SignalP"/>
    </source>
</evidence>
<evidence type="ECO:0000313" key="3">
    <source>
        <dbReference type="EMBL" id="PJI33128.1"/>
    </source>
</evidence>
<evidence type="ECO:0000256" key="1">
    <source>
        <dbReference type="SAM" id="Coils"/>
    </source>
</evidence>
<reference evidence="3 4" key="2">
    <citation type="submission" date="2017-12" db="EMBL/GenBank/DDBJ databases">
        <title>Revising the taxonomy of the Acinetobacter lwoffii group: the description of Acinetobacter pseudolwoffii sp. nov. and emended description of Acinetobacter lwoffii.</title>
        <authorList>
            <person name="Nemec A."/>
        </authorList>
    </citation>
    <scope>NUCLEOTIDE SEQUENCE [LARGE SCALE GENOMIC DNA]</scope>
    <source>
        <strain evidence="3 4">ANC 5347</strain>
    </source>
</reference>
<gene>
    <name evidence="3" type="ORF">CU320_05675</name>
</gene>
<comment type="caution">
    <text evidence="3">The sequence shown here is derived from an EMBL/GenBank/DDBJ whole genome shotgun (WGS) entry which is preliminary data.</text>
</comment>
<feature type="chain" id="PRO_5014123535" evidence="2">
    <location>
        <begin position="23"/>
        <end position="422"/>
    </location>
</feature>
<protein>
    <submittedName>
        <fullName evidence="3">Porin</fullName>
    </submittedName>
</protein>
<dbReference type="RefSeq" id="WP_100357468.1">
    <property type="nucleotide sequence ID" value="NZ_PGOZ01000004.1"/>
</dbReference>
<name>A0A2H9UN34_9GAMM</name>
<dbReference type="Proteomes" id="UP000242351">
    <property type="component" value="Unassembled WGS sequence"/>
</dbReference>
<evidence type="ECO:0000313" key="4">
    <source>
        <dbReference type="Proteomes" id="UP000242351"/>
    </source>
</evidence>
<proteinExistence type="predicted"/>